<evidence type="ECO:0000313" key="5">
    <source>
        <dbReference type="Proteomes" id="UP000198832"/>
    </source>
</evidence>
<dbReference type="Pfam" id="PF00498">
    <property type="entry name" value="FHA"/>
    <property type="match status" value="1"/>
</dbReference>
<dbReference type="InterPro" id="IPR008984">
    <property type="entry name" value="SMAD_FHA_dom_sf"/>
</dbReference>
<feature type="region of interest" description="Disordered" evidence="2">
    <location>
        <begin position="217"/>
        <end position="270"/>
    </location>
</feature>
<dbReference type="OrthoDB" id="3774661at2"/>
<feature type="region of interest" description="Disordered" evidence="2">
    <location>
        <begin position="134"/>
        <end position="192"/>
    </location>
</feature>
<dbReference type="PROSITE" id="PS50006">
    <property type="entry name" value="FHA_DOMAIN"/>
    <property type="match status" value="1"/>
</dbReference>
<dbReference type="Proteomes" id="UP000198832">
    <property type="component" value="Unassembled WGS sequence"/>
</dbReference>
<evidence type="ECO:0000256" key="1">
    <source>
        <dbReference type="ARBA" id="ARBA00022553"/>
    </source>
</evidence>
<dbReference type="Gene3D" id="2.60.200.20">
    <property type="match status" value="1"/>
</dbReference>
<sequence length="407" mass="41480">MSTRYVPGSAAILVGDRGLVATARENADGLIALVDSDLVVLTVIDSLSHGSLAKLPDFACAVVDGADLRIVVRGGFVARVGSESWTGEGVATWLEHTVSGGAGSVVVIETADGEDGPELLVTSGIVLASRATWTSVGSGGPTQAPAPRAEEPEAPPAASAFPPAPPTFPPPSFPPPQGTEPAESVPPLDSEVTVTESDLEFDAMFGATIMGRRPEDAAVREEVAEDGVDATGLPPALPAVPPPPPLAPTLPPPPTSPPPTSPPASLAGDHDGRTITAAQLQALREQAGVQGHRATPQAAVVLPDGSRHPVEPRLLIGRRPQARQVATSDVPTLVSVDDPYVSSTHLEAALVDGRVVVTDLSTNGTLVTAPGQAPDQLVKGVPTEVVDGTRLSLSDELTVTIELKAGG</sequence>
<organism evidence="4 5">
    <name type="scientific">Nocardioides terrae</name>
    <dbReference type="NCBI Taxonomy" id="574651"/>
    <lineage>
        <taxon>Bacteria</taxon>
        <taxon>Bacillati</taxon>
        <taxon>Actinomycetota</taxon>
        <taxon>Actinomycetes</taxon>
        <taxon>Propionibacteriales</taxon>
        <taxon>Nocardioidaceae</taxon>
        <taxon>Nocardioides</taxon>
    </lineage>
</organism>
<dbReference type="CDD" id="cd00060">
    <property type="entry name" value="FHA"/>
    <property type="match status" value="1"/>
</dbReference>
<feature type="compositionally biased region" description="Pro residues" evidence="2">
    <location>
        <begin position="162"/>
        <end position="178"/>
    </location>
</feature>
<feature type="domain" description="FHA" evidence="3">
    <location>
        <begin position="314"/>
        <end position="368"/>
    </location>
</feature>
<dbReference type="EMBL" id="FOLB01000012">
    <property type="protein sequence ID" value="SFC85580.1"/>
    <property type="molecule type" value="Genomic_DNA"/>
</dbReference>
<name>A0A1I1MVJ6_9ACTN</name>
<dbReference type="RefSeq" id="WP_091125670.1">
    <property type="nucleotide sequence ID" value="NZ_FOLB01000012.1"/>
</dbReference>
<dbReference type="AlphaFoldDB" id="A0A1I1MVJ6"/>
<gene>
    <name evidence="4" type="ORF">SAMN04487968_112133</name>
</gene>
<evidence type="ECO:0000256" key="2">
    <source>
        <dbReference type="SAM" id="MobiDB-lite"/>
    </source>
</evidence>
<accession>A0A1I1MVJ6</accession>
<dbReference type="InterPro" id="IPR000253">
    <property type="entry name" value="FHA_dom"/>
</dbReference>
<keyword evidence="5" id="KW-1185">Reference proteome</keyword>
<reference evidence="4 5" key="1">
    <citation type="submission" date="2016-10" db="EMBL/GenBank/DDBJ databases">
        <authorList>
            <person name="de Groot N.N."/>
        </authorList>
    </citation>
    <scope>NUCLEOTIDE SEQUENCE [LARGE SCALE GENOMIC DNA]</scope>
    <source>
        <strain evidence="4 5">CGMCC 1.7056</strain>
    </source>
</reference>
<dbReference type="SUPFAM" id="SSF49879">
    <property type="entry name" value="SMAD/FHA domain"/>
    <property type="match status" value="1"/>
</dbReference>
<evidence type="ECO:0000313" key="4">
    <source>
        <dbReference type="EMBL" id="SFC85580.1"/>
    </source>
</evidence>
<proteinExistence type="predicted"/>
<protein>
    <recommendedName>
        <fullName evidence="3">FHA domain-containing protein</fullName>
    </recommendedName>
</protein>
<evidence type="ECO:0000259" key="3">
    <source>
        <dbReference type="PROSITE" id="PS50006"/>
    </source>
</evidence>
<feature type="compositionally biased region" description="Pro residues" evidence="2">
    <location>
        <begin position="235"/>
        <end position="262"/>
    </location>
</feature>
<keyword evidence="1" id="KW-0597">Phosphoprotein</keyword>
<dbReference type="STRING" id="574651.SAMN04487968_112133"/>